<dbReference type="EMBL" id="LSTQ01000009">
    <property type="protein sequence ID" value="OAH30233.1"/>
    <property type="molecule type" value="Genomic_DNA"/>
</dbReference>
<dbReference type="Proteomes" id="UP000076947">
    <property type="component" value="Unassembled WGS sequence"/>
</dbReference>
<dbReference type="InterPro" id="IPR036388">
    <property type="entry name" value="WH-like_DNA-bd_sf"/>
</dbReference>
<dbReference type="Gene3D" id="1.10.10.10">
    <property type="entry name" value="Winged helix-like DNA-binding domain superfamily/Winged helix DNA-binding domain"/>
    <property type="match status" value="1"/>
</dbReference>
<evidence type="ECO:0000259" key="4">
    <source>
        <dbReference type="PROSITE" id="PS50949"/>
    </source>
</evidence>
<evidence type="ECO:0000313" key="5">
    <source>
        <dbReference type="EMBL" id="NME89423.1"/>
    </source>
</evidence>
<keyword evidence="7" id="KW-1185">Reference proteome</keyword>
<dbReference type="Pfam" id="PF07729">
    <property type="entry name" value="FCD"/>
    <property type="match status" value="1"/>
</dbReference>
<evidence type="ECO:0000256" key="1">
    <source>
        <dbReference type="ARBA" id="ARBA00023015"/>
    </source>
</evidence>
<keyword evidence="3" id="KW-0804">Transcription</keyword>
<dbReference type="AlphaFoldDB" id="A0A177IMZ7"/>
<dbReference type="SUPFAM" id="SSF48008">
    <property type="entry name" value="GntR ligand-binding domain-like"/>
    <property type="match status" value="1"/>
</dbReference>
<dbReference type="PANTHER" id="PTHR43537:SF44">
    <property type="entry name" value="GNTR FAMILY REGULATORY PROTEIN"/>
    <property type="match status" value="1"/>
</dbReference>
<dbReference type="Gene3D" id="1.20.120.530">
    <property type="entry name" value="GntR ligand-binding domain-like"/>
    <property type="match status" value="1"/>
</dbReference>
<dbReference type="SMART" id="SM00895">
    <property type="entry name" value="FCD"/>
    <property type="match status" value="1"/>
</dbReference>
<comment type="caution">
    <text evidence="6">The sequence shown here is derived from an EMBL/GenBank/DDBJ whole genome shotgun (WGS) entry which is preliminary data.</text>
</comment>
<accession>A0A177IMZ7</accession>
<dbReference type="GO" id="GO:0003700">
    <property type="term" value="F:DNA-binding transcription factor activity"/>
    <property type="evidence" value="ECO:0007669"/>
    <property type="project" value="InterPro"/>
</dbReference>
<evidence type="ECO:0000313" key="8">
    <source>
        <dbReference type="Proteomes" id="UP000544551"/>
    </source>
</evidence>
<dbReference type="SMART" id="SM00345">
    <property type="entry name" value="HTH_GNTR"/>
    <property type="match status" value="1"/>
</dbReference>
<dbReference type="RefSeq" id="WP_066838889.1">
    <property type="nucleotide sequence ID" value="NZ_CAJUDP010000041.1"/>
</dbReference>
<reference evidence="5 8" key="3">
    <citation type="submission" date="2020-04" db="EMBL/GenBank/DDBJ databases">
        <authorList>
            <person name="Hitch T.C.A."/>
            <person name="Wylensek D."/>
            <person name="Clavel T."/>
        </authorList>
    </citation>
    <scope>NUCLEOTIDE SEQUENCE [LARGE SCALE GENOMIC DNA]</scope>
    <source>
        <strain evidence="5 8">BL-383-APC-3D</strain>
    </source>
</reference>
<dbReference type="Proteomes" id="UP000544551">
    <property type="component" value="Unassembled WGS sequence"/>
</dbReference>
<dbReference type="OrthoDB" id="4164516at2"/>
<organism evidence="6 7">
    <name type="scientific">Corynebacterium stationis</name>
    <dbReference type="NCBI Taxonomy" id="1705"/>
    <lineage>
        <taxon>Bacteria</taxon>
        <taxon>Bacillati</taxon>
        <taxon>Actinomycetota</taxon>
        <taxon>Actinomycetes</taxon>
        <taxon>Mycobacteriales</taxon>
        <taxon>Corynebacteriaceae</taxon>
        <taxon>Corynebacterium</taxon>
    </lineage>
</organism>
<dbReference type="GO" id="GO:0003677">
    <property type="term" value="F:DNA binding"/>
    <property type="evidence" value="ECO:0007669"/>
    <property type="project" value="UniProtKB-KW"/>
</dbReference>
<dbReference type="EMBL" id="JABAFZ010000005">
    <property type="protein sequence ID" value="NME89423.1"/>
    <property type="molecule type" value="Genomic_DNA"/>
</dbReference>
<sequence>MTDSQRVPLVNPVLDSIGTDIVAGVMKVGQTFTLTDIERKFDVSRTVARETMRTLEHMGLVKTSPRVGLTVLPQTSWVSFDPTVIRWRLTNDKARPAQQRSLNQLRFAVEPIAASVAAGAATNDERAEILALAHRLVELEERPSSRVGEALEVDLKFHTLIFTASHNEMFVSLAPSLLAILKGRSVFGSQKRNPIGKTAALHVELAEAIKAGNHVDAQNISRRVLLDSRDEAEQLYR</sequence>
<reference evidence="6" key="1">
    <citation type="submission" date="2016-02" db="EMBL/GenBank/DDBJ databases">
        <authorList>
            <person name="Wen L."/>
            <person name="He K."/>
            <person name="Yang H."/>
        </authorList>
    </citation>
    <scope>NUCLEOTIDE SEQUENCE [LARGE SCALE GENOMIC DNA]</scope>
    <source>
        <strain evidence="6">GA-15</strain>
    </source>
</reference>
<dbReference type="SUPFAM" id="SSF46785">
    <property type="entry name" value="Winged helix' DNA-binding domain"/>
    <property type="match status" value="1"/>
</dbReference>
<keyword evidence="2" id="KW-0238">DNA-binding</keyword>
<evidence type="ECO:0000313" key="7">
    <source>
        <dbReference type="Proteomes" id="UP000076947"/>
    </source>
</evidence>
<proteinExistence type="predicted"/>
<evidence type="ECO:0000256" key="3">
    <source>
        <dbReference type="ARBA" id="ARBA00023163"/>
    </source>
</evidence>
<dbReference type="PANTHER" id="PTHR43537">
    <property type="entry name" value="TRANSCRIPTIONAL REGULATOR, GNTR FAMILY"/>
    <property type="match status" value="1"/>
</dbReference>
<gene>
    <name evidence="6" type="ORF">AYJ05_11300</name>
    <name evidence="5" type="ORF">HF853_07025</name>
</gene>
<feature type="domain" description="HTH gntR-type" evidence="4">
    <location>
        <begin position="7"/>
        <end position="74"/>
    </location>
</feature>
<evidence type="ECO:0000313" key="6">
    <source>
        <dbReference type="EMBL" id="OAH30233.1"/>
    </source>
</evidence>
<dbReference type="STRING" id="1705.CA21670_10150"/>
<protein>
    <submittedName>
        <fullName evidence="5 6">Transcriptional regulator</fullName>
    </submittedName>
</protein>
<dbReference type="PROSITE" id="PS50949">
    <property type="entry name" value="HTH_GNTR"/>
    <property type="match status" value="1"/>
</dbReference>
<dbReference type="InterPro" id="IPR036390">
    <property type="entry name" value="WH_DNA-bd_sf"/>
</dbReference>
<name>A0A177IMZ7_9CORY</name>
<dbReference type="Pfam" id="PF00392">
    <property type="entry name" value="GntR"/>
    <property type="match status" value="1"/>
</dbReference>
<dbReference type="InterPro" id="IPR011711">
    <property type="entry name" value="GntR_C"/>
</dbReference>
<dbReference type="InterPro" id="IPR000524">
    <property type="entry name" value="Tscrpt_reg_HTH_GntR"/>
</dbReference>
<keyword evidence="1" id="KW-0805">Transcription regulation</keyword>
<dbReference type="InterPro" id="IPR008920">
    <property type="entry name" value="TF_FadR/GntR_C"/>
</dbReference>
<reference evidence="7" key="2">
    <citation type="submission" date="2016-02" db="EMBL/GenBank/DDBJ databases">
        <authorList>
            <person name="Kaur G."/>
            <person name="Nair G.R."/>
            <person name="Mayilraj S."/>
        </authorList>
    </citation>
    <scope>NUCLEOTIDE SEQUENCE [LARGE SCALE GENOMIC DNA]</scope>
    <source>
        <strain evidence="7">GA-15</strain>
    </source>
</reference>
<evidence type="ECO:0000256" key="2">
    <source>
        <dbReference type="ARBA" id="ARBA00023125"/>
    </source>
</evidence>